<name>A0A699GJ11_TANCI</name>
<dbReference type="Pfam" id="PF07727">
    <property type="entry name" value="RVT_2"/>
    <property type="match status" value="1"/>
</dbReference>
<evidence type="ECO:0000313" key="2">
    <source>
        <dbReference type="EMBL" id="GEU29663.1"/>
    </source>
</evidence>
<evidence type="ECO:0000259" key="1">
    <source>
        <dbReference type="Pfam" id="PF07727"/>
    </source>
</evidence>
<reference evidence="2" key="1">
    <citation type="journal article" date="2019" name="Sci. Rep.">
        <title>Draft genome of Tanacetum cinerariifolium, the natural source of mosquito coil.</title>
        <authorList>
            <person name="Yamashiro T."/>
            <person name="Shiraishi A."/>
            <person name="Satake H."/>
            <person name="Nakayama K."/>
        </authorList>
    </citation>
    <scope>NUCLEOTIDE SEQUENCE</scope>
</reference>
<protein>
    <submittedName>
        <fullName evidence="2">Gag-Pol polyprotein</fullName>
    </submittedName>
</protein>
<sequence>MVVTFVSWCKSRRDEAFLHMLRILDGFLDVSFKSVKLVKFLVYLVSSHGWLGLSTQPTSREADREWGQECSCPWDHSPHFNEEWGKDDFPLLELSFQLGDNRLKKDQGILIANAAIKNMTIYQIDVKIAFLNGKLRVEVYVSQPEGFVDQDNPTHAYKLKKALYGLKQAPRAWYNMLLSFLLSQKFSKCVVDPSLFTRKEGKDILKTKYALEILKTYGMDSSDPVDTPMVDWTKLDKDLRTPVDATRYRGMIGSLMYLTSSRHDLGFKILDEVLLAVPSS</sequence>
<dbReference type="AlphaFoldDB" id="A0A699GJ11"/>
<gene>
    <name evidence="2" type="ORF">Tci_001641</name>
</gene>
<proteinExistence type="predicted"/>
<feature type="domain" description="Reverse transcriptase Ty1/copia-type" evidence="1">
    <location>
        <begin position="109"/>
        <end position="203"/>
    </location>
</feature>
<comment type="caution">
    <text evidence="2">The sequence shown here is derived from an EMBL/GenBank/DDBJ whole genome shotgun (WGS) entry which is preliminary data.</text>
</comment>
<organism evidence="2">
    <name type="scientific">Tanacetum cinerariifolium</name>
    <name type="common">Dalmatian daisy</name>
    <name type="synonym">Chrysanthemum cinerariifolium</name>
    <dbReference type="NCBI Taxonomy" id="118510"/>
    <lineage>
        <taxon>Eukaryota</taxon>
        <taxon>Viridiplantae</taxon>
        <taxon>Streptophyta</taxon>
        <taxon>Embryophyta</taxon>
        <taxon>Tracheophyta</taxon>
        <taxon>Spermatophyta</taxon>
        <taxon>Magnoliopsida</taxon>
        <taxon>eudicotyledons</taxon>
        <taxon>Gunneridae</taxon>
        <taxon>Pentapetalae</taxon>
        <taxon>asterids</taxon>
        <taxon>campanulids</taxon>
        <taxon>Asterales</taxon>
        <taxon>Asteraceae</taxon>
        <taxon>Asteroideae</taxon>
        <taxon>Anthemideae</taxon>
        <taxon>Anthemidinae</taxon>
        <taxon>Tanacetum</taxon>
    </lineage>
</organism>
<accession>A0A699GJ11</accession>
<dbReference type="EMBL" id="BKCJ010000089">
    <property type="protein sequence ID" value="GEU29663.1"/>
    <property type="molecule type" value="Genomic_DNA"/>
</dbReference>
<dbReference type="InterPro" id="IPR013103">
    <property type="entry name" value="RVT_2"/>
</dbReference>